<dbReference type="AlphaFoldDB" id="A0A4R7FPP0"/>
<dbReference type="InterPro" id="IPR050736">
    <property type="entry name" value="Sensor_HK_Regulatory"/>
</dbReference>
<comment type="caution">
    <text evidence="10">The sequence shown here is derived from an EMBL/GenBank/DDBJ whole genome shotgun (WGS) entry which is preliminary data.</text>
</comment>
<evidence type="ECO:0000313" key="11">
    <source>
        <dbReference type="Proteomes" id="UP000295344"/>
    </source>
</evidence>
<dbReference type="InterPro" id="IPR005467">
    <property type="entry name" value="His_kinase_dom"/>
</dbReference>
<evidence type="ECO:0000256" key="1">
    <source>
        <dbReference type="ARBA" id="ARBA00000085"/>
    </source>
</evidence>
<dbReference type="OrthoDB" id="9786919at2"/>
<proteinExistence type="predicted"/>
<comment type="catalytic activity">
    <reaction evidence="1">
        <text>ATP + protein L-histidine = ADP + protein N-phospho-L-histidine.</text>
        <dbReference type="EC" id="2.7.13.3"/>
    </reaction>
</comment>
<feature type="domain" description="Histidine kinase" evidence="9">
    <location>
        <begin position="111"/>
        <end position="325"/>
    </location>
</feature>
<dbReference type="PRINTS" id="PR00344">
    <property type="entry name" value="BCTRLSENSOR"/>
</dbReference>
<dbReference type="CDD" id="cd00075">
    <property type="entry name" value="HATPase"/>
    <property type="match status" value="1"/>
</dbReference>
<dbReference type="Gene3D" id="3.30.565.10">
    <property type="entry name" value="Histidine kinase-like ATPase, C-terminal domain"/>
    <property type="match status" value="1"/>
</dbReference>
<keyword evidence="6" id="KW-0418">Kinase</keyword>
<sequence length="325" mass="34929">MPPMDPDVLSVRRAARRTAWQVAAVSTGLVVGIVGLAALFILDQSRPSELLERPVPGESKIYIGSTEVLSALVVLGVLAVIVIGFASWGISQRAVEPIGRALRMQRAFVADASHELRTPLAVLDTRVQLLERRLARGEPYQDTLTAVRGDTRTMIEIVTDLLLAAEAEATTISAAKQPETDLRQTLASAVDDLRVLAESRGVRIECRVAVEARVRISDVRLRRALVVLVDNAICHAPEGSAVHVDAGAERGVAVIRVTDAGSGITGVHVERVFERFAHGPDTGRRRGFGIGLSLVRDLARRHGGRVAVESTSDAGTTMRLELPVC</sequence>
<gene>
    <name evidence="10" type="ORF">CLV52_0262</name>
</gene>
<keyword evidence="8" id="KW-1133">Transmembrane helix</keyword>
<dbReference type="Gene3D" id="1.10.287.130">
    <property type="match status" value="1"/>
</dbReference>
<dbReference type="SMART" id="SM00387">
    <property type="entry name" value="HATPase_c"/>
    <property type="match status" value="1"/>
</dbReference>
<feature type="transmembrane region" description="Helical" evidence="8">
    <location>
        <begin position="20"/>
        <end position="42"/>
    </location>
</feature>
<accession>A0A4R7FPP0</accession>
<dbReference type="SUPFAM" id="SSF55874">
    <property type="entry name" value="ATPase domain of HSP90 chaperone/DNA topoisomerase II/histidine kinase"/>
    <property type="match status" value="1"/>
</dbReference>
<keyword evidence="8" id="KW-0812">Transmembrane</keyword>
<dbReference type="InterPro" id="IPR004358">
    <property type="entry name" value="Sig_transdc_His_kin-like_C"/>
</dbReference>
<evidence type="ECO:0000256" key="7">
    <source>
        <dbReference type="ARBA" id="ARBA00023012"/>
    </source>
</evidence>
<dbReference type="InterPro" id="IPR003661">
    <property type="entry name" value="HisK_dim/P_dom"/>
</dbReference>
<organism evidence="10 11">
    <name type="scientific">Amnibacterium kyonggiense</name>
    <dbReference type="NCBI Taxonomy" id="595671"/>
    <lineage>
        <taxon>Bacteria</taxon>
        <taxon>Bacillati</taxon>
        <taxon>Actinomycetota</taxon>
        <taxon>Actinomycetes</taxon>
        <taxon>Micrococcales</taxon>
        <taxon>Microbacteriaceae</taxon>
        <taxon>Amnibacterium</taxon>
    </lineage>
</organism>
<dbReference type="GO" id="GO:0000155">
    <property type="term" value="F:phosphorelay sensor kinase activity"/>
    <property type="evidence" value="ECO:0007669"/>
    <property type="project" value="InterPro"/>
</dbReference>
<evidence type="ECO:0000259" key="9">
    <source>
        <dbReference type="PROSITE" id="PS50109"/>
    </source>
</evidence>
<dbReference type="PANTHER" id="PTHR43711">
    <property type="entry name" value="TWO-COMPONENT HISTIDINE KINASE"/>
    <property type="match status" value="1"/>
</dbReference>
<evidence type="ECO:0000256" key="6">
    <source>
        <dbReference type="ARBA" id="ARBA00022777"/>
    </source>
</evidence>
<keyword evidence="11" id="KW-1185">Reference proteome</keyword>
<protein>
    <recommendedName>
        <fullName evidence="3">histidine kinase</fullName>
        <ecNumber evidence="3">2.7.13.3</ecNumber>
    </recommendedName>
</protein>
<dbReference type="InterPro" id="IPR036890">
    <property type="entry name" value="HATPase_C_sf"/>
</dbReference>
<dbReference type="EMBL" id="SOAM01000001">
    <property type="protein sequence ID" value="TDS79722.1"/>
    <property type="molecule type" value="Genomic_DNA"/>
</dbReference>
<keyword evidence="5" id="KW-0808">Transferase</keyword>
<dbReference type="Proteomes" id="UP000295344">
    <property type="component" value="Unassembled WGS sequence"/>
</dbReference>
<evidence type="ECO:0000256" key="4">
    <source>
        <dbReference type="ARBA" id="ARBA00022553"/>
    </source>
</evidence>
<evidence type="ECO:0000256" key="3">
    <source>
        <dbReference type="ARBA" id="ARBA00012438"/>
    </source>
</evidence>
<keyword evidence="7" id="KW-0902">Two-component regulatory system</keyword>
<comment type="subcellular location">
    <subcellularLocation>
        <location evidence="2">Cell membrane</location>
    </subcellularLocation>
</comment>
<dbReference type="PROSITE" id="PS50109">
    <property type="entry name" value="HIS_KIN"/>
    <property type="match status" value="1"/>
</dbReference>
<dbReference type="EC" id="2.7.13.3" evidence="3"/>
<dbReference type="SMART" id="SM00388">
    <property type="entry name" value="HisKA"/>
    <property type="match status" value="1"/>
</dbReference>
<evidence type="ECO:0000256" key="5">
    <source>
        <dbReference type="ARBA" id="ARBA00022679"/>
    </source>
</evidence>
<keyword evidence="4" id="KW-0597">Phosphoprotein</keyword>
<evidence type="ECO:0000256" key="8">
    <source>
        <dbReference type="SAM" id="Phobius"/>
    </source>
</evidence>
<dbReference type="InterPro" id="IPR003594">
    <property type="entry name" value="HATPase_dom"/>
</dbReference>
<dbReference type="Pfam" id="PF02518">
    <property type="entry name" value="HATPase_c"/>
    <property type="match status" value="1"/>
</dbReference>
<dbReference type="InterPro" id="IPR036097">
    <property type="entry name" value="HisK_dim/P_sf"/>
</dbReference>
<keyword evidence="8" id="KW-0472">Membrane</keyword>
<dbReference type="CDD" id="cd00082">
    <property type="entry name" value="HisKA"/>
    <property type="match status" value="1"/>
</dbReference>
<name>A0A4R7FPP0_9MICO</name>
<feature type="transmembrane region" description="Helical" evidence="8">
    <location>
        <begin position="68"/>
        <end position="90"/>
    </location>
</feature>
<dbReference type="GO" id="GO:0005886">
    <property type="term" value="C:plasma membrane"/>
    <property type="evidence" value="ECO:0007669"/>
    <property type="project" value="UniProtKB-SubCell"/>
</dbReference>
<dbReference type="SUPFAM" id="SSF47384">
    <property type="entry name" value="Homodimeric domain of signal transducing histidine kinase"/>
    <property type="match status" value="1"/>
</dbReference>
<reference evidence="10 11" key="1">
    <citation type="submission" date="2019-03" db="EMBL/GenBank/DDBJ databases">
        <title>Genomic Encyclopedia of Archaeal and Bacterial Type Strains, Phase II (KMG-II): from individual species to whole genera.</title>
        <authorList>
            <person name="Goeker M."/>
        </authorList>
    </citation>
    <scope>NUCLEOTIDE SEQUENCE [LARGE SCALE GENOMIC DNA]</scope>
    <source>
        <strain evidence="10 11">DSM 24782</strain>
    </source>
</reference>
<dbReference type="Pfam" id="PF00512">
    <property type="entry name" value="HisKA"/>
    <property type="match status" value="1"/>
</dbReference>
<dbReference type="PANTHER" id="PTHR43711:SF28">
    <property type="entry name" value="SENSOR HISTIDINE KINASE YXDK"/>
    <property type="match status" value="1"/>
</dbReference>
<evidence type="ECO:0000313" key="10">
    <source>
        <dbReference type="EMBL" id="TDS79722.1"/>
    </source>
</evidence>
<evidence type="ECO:0000256" key="2">
    <source>
        <dbReference type="ARBA" id="ARBA00004236"/>
    </source>
</evidence>